<evidence type="ECO:0000256" key="3">
    <source>
        <dbReference type="ARBA" id="ARBA00022763"/>
    </source>
</evidence>
<sequence>MATAANVADYPFLKLLMKMPISRITLVYKSPPACLFTLNMLDASVRDVVNFLLTAPPIKLEEVCLPQGRLQLRKVLDLLTSLKIVYLQDGVYSVCPNFRQSVISAMTIRQRCTAKFNRMKEGKDKIKKMNVTDLFQRAIERWDTILKHLITSGGEAISLATTDMFRELKYMNVRENGTKDITSKGFQFLLLSRHAQCWHYLSAYLRHVTKEHPEHCADLIDIFCSLIMLAPTLPTTVSKSSFFTMTHEEPRYEVPYRIPTYPHDVVNNFFLHMRELGFVYIRKRKDGYFYITPMLSMLRMTGSVGVDAGMPLAKADGFLVSESNYRVYAYTNDHLQLSILNTFTEADGAFADMVMTILTRGSVRRAFDQGITAAQIIAFMRSNSHPITIEKFGPVGCVPQTIVDQIELWESERSRFSHTSGVLITNFIYPNEFKMAVDFAKGNNFLKWSNPLSKKMIIDADAHEKFKQWWTSQRGRQA</sequence>
<comment type="similarity">
    <text evidence="2 8">Belongs to the TFB2 family.</text>
</comment>
<evidence type="ECO:0000256" key="5">
    <source>
        <dbReference type="ARBA" id="ARBA00023163"/>
    </source>
</evidence>
<keyword evidence="7 8" id="KW-0539">Nucleus</keyword>
<dbReference type="PANTHER" id="PTHR13152:SF0">
    <property type="entry name" value="GENERAL TRANSCRIPTION FACTOR IIH SUBUNIT 4"/>
    <property type="match status" value="1"/>
</dbReference>
<dbReference type="InterPro" id="IPR004598">
    <property type="entry name" value="TFIIH_p52/Tfb2"/>
</dbReference>
<keyword evidence="6 8" id="KW-0234">DNA repair</keyword>
<dbReference type="GO" id="GO:0006289">
    <property type="term" value="P:nucleotide-excision repair"/>
    <property type="evidence" value="ECO:0007669"/>
    <property type="project" value="InterPro"/>
</dbReference>
<keyword evidence="5 8" id="KW-0804">Transcription</keyword>
<dbReference type="GO" id="GO:0001671">
    <property type="term" value="F:ATPase activator activity"/>
    <property type="evidence" value="ECO:0007669"/>
    <property type="project" value="InterPro"/>
</dbReference>
<dbReference type="Gene3D" id="3.30.70.2610">
    <property type="match status" value="1"/>
</dbReference>
<reference evidence="11" key="2">
    <citation type="submission" date="2020-10" db="UniProtKB">
        <authorList>
            <consortium name="WormBaseParasite"/>
        </authorList>
    </citation>
    <scope>IDENTIFICATION</scope>
</reference>
<evidence type="ECO:0000313" key="11">
    <source>
        <dbReference type="WBParaSite" id="Pan_g7675.t1"/>
    </source>
</evidence>
<evidence type="ECO:0000256" key="6">
    <source>
        <dbReference type="ARBA" id="ARBA00023204"/>
    </source>
</evidence>
<evidence type="ECO:0000313" key="10">
    <source>
        <dbReference type="Proteomes" id="UP000492821"/>
    </source>
</evidence>
<protein>
    <recommendedName>
        <fullName evidence="8">General transcription factor IIH subunit 4</fullName>
    </recommendedName>
</protein>
<organism evidence="10 11">
    <name type="scientific">Panagrellus redivivus</name>
    <name type="common">Microworm</name>
    <dbReference type="NCBI Taxonomy" id="6233"/>
    <lineage>
        <taxon>Eukaryota</taxon>
        <taxon>Metazoa</taxon>
        <taxon>Ecdysozoa</taxon>
        <taxon>Nematoda</taxon>
        <taxon>Chromadorea</taxon>
        <taxon>Rhabditida</taxon>
        <taxon>Tylenchina</taxon>
        <taxon>Panagrolaimomorpha</taxon>
        <taxon>Panagrolaimoidea</taxon>
        <taxon>Panagrolaimidae</taxon>
        <taxon>Panagrellus</taxon>
    </lineage>
</organism>
<keyword evidence="3 8" id="KW-0227">DNA damage</keyword>
<name>A0A7E5A198_PANRE</name>
<dbReference type="InterPro" id="IPR040662">
    <property type="entry name" value="Tfb2_C"/>
</dbReference>
<dbReference type="Pfam" id="PF03849">
    <property type="entry name" value="Tfb2"/>
    <property type="match status" value="1"/>
</dbReference>
<dbReference type="GO" id="GO:0005675">
    <property type="term" value="C:transcription factor TFIIH holo complex"/>
    <property type="evidence" value="ECO:0007669"/>
    <property type="project" value="TreeGrafter"/>
</dbReference>
<keyword evidence="10" id="KW-1185">Reference proteome</keyword>
<evidence type="ECO:0000256" key="7">
    <source>
        <dbReference type="ARBA" id="ARBA00023242"/>
    </source>
</evidence>
<dbReference type="Proteomes" id="UP000492821">
    <property type="component" value="Unassembled WGS sequence"/>
</dbReference>
<feature type="domain" description="Transcription factor Tfb2 C-terminal" evidence="9">
    <location>
        <begin position="404"/>
        <end position="470"/>
    </location>
</feature>
<reference evidence="10" key="1">
    <citation type="journal article" date="2013" name="Genetics">
        <title>The draft genome and transcriptome of Panagrellus redivivus are shaped by the harsh demands of a free-living lifestyle.</title>
        <authorList>
            <person name="Srinivasan J."/>
            <person name="Dillman A.R."/>
            <person name="Macchietto M.G."/>
            <person name="Heikkinen L."/>
            <person name="Lakso M."/>
            <person name="Fracchia K.M."/>
            <person name="Antoshechkin I."/>
            <person name="Mortazavi A."/>
            <person name="Wong G."/>
            <person name="Sternberg P.W."/>
        </authorList>
    </citation>
    <scope>NUCLEOTIDE SEQUENCE [LARGE SCALE GENOMIC DNA]</scope>
    <source>
        <strain evidence="10">MT8872</strain>
    </source>
</reference>
<comment type="subcellular location">
    <subcellularLocation>
        <location evidence="1 8">Nucleus</location>
    </subcellularLocation>
</comment>
<evidence type="ECO:0000256" key="8">
    <source>
        <dbReference type="RuleBase" id="RU364024"/>
    </source>
</evidence>
<keyword evidence="4 8" id="KW-0805">Transcription regulation</keyword>
<evidence type="ECO:0000259" key="9">
    <source>
        <dbReference type="Pfam" id="PF18307"/>
    </source>
</evidence>
<proteinExistence type="inferred from homology"/>
<dbReference type="WBParaSite" id="Pan_g7675.t1">
    <property type="protein sequence ID" value="Pan_g7675.t1"/>
    <property type="gene ID" value="Pan_g7675"/>
</dbReference>
<evidence type="ECO:0000256" key="1">
    <source>
        <dbReference type="ARBA" id="ARBA00004123"/>
    </source>
</evidence>
<dbReference type="PANTHER" id="PTHR13152">
    <property type="entry name" value="TFIIH, POLYPEPTIDE 4"/>
    <property type="match status" value="1"/>
</dbReference>
<evidence type="ECO:0000256" key="4">
    <source>
        <dbReference type="ARBA" id="ARBA00023015"/>
    </source>
</evidence>
<comment type="function">
    <text evidence="8">Component of the general transcription and DNA repair factor IIH (TFIIH) core complex which is involved in general and transcription-coupled nucleotide excision repair (NER) of damaged DNA.</text>
</comment>
<evidence type="ECO:0000256" key="2">
    <source>
        <dbReference type="ARBA" id="ARBA00007132"/>
    </source>
</evidence>
<dbReference type="Pfam" id="PF18307">
    <property type="entry name" value="Tfb2_C"/>
    <property type="match status" value="1"/>
</dbReference>
<dbReference type="GO" id="GO:0003690">
    <property type="term" value="F:double-stranded DNA binding"/>
    <property type="evidence" value="ECO:0007669"/>
    <property type="project" value="TreeGrafter"/>
</dbReference>
<dbReference type="GO" id="GO:0000439">
    <property type="term" value="C:transcription factor TFIIH core complex"/>
    <property type="evidence" value="ECO:0007669"/>
    <property type="project" value="InterPro"/>
</dbReference>
<dbReference type="AlphaFoldDB" id="A0A7E5A198"/>
<accession>A0A7E5A198</accession>